<dbReference type="EMBL" id="VUOC01000002">
    <property type="protein sequence ID" value="KAA2242810.1"/>
    <property type="molecule type" value="Genomic_DNA"/>
</dbReference>
<gene>
    <name evidence="1" type="ORF">F0L74_09790</name>
</gene>
<evidence type="ECO:0000313" key="1">
    <source>
        <dbReference type="EMBL" id="KAA2242810.1"/>
    </source>
</evidence>
<reference evidence="1 2" key="1">
    <citation type="submission" date="2019-09" db="EMBL/GenBank/DDBJ databases">
        <title>Chitinophaga ginsengihumi sp. nov., isolated from soil of ginseng rhizosphere.</title>
        <authorList>
            <person name="Lee J."/>
        </authorList>
    </citation>
    <scope>NUCLEOTIDE SEQUENCE [LARGE SCALE GENOMIC DNA]</scope>
    <source>
        <strain evidence="1 2">BN140078</strain>
    </source>
</reference>
<reference evidence="1 2" key="2">
    <citation type="submission" date="2019-09" db="EMBL/GenBank/DDBJ databases">
        <authorList>
            <person name="Jin C."/>
        </authorList>
    </citation>
    <scope>NUCLEOTIDE SEQUENCE [LARGE SCALE GENOMIC DNA]</scope>
    <source>
        <strain evidence="1 2">BN140078</strain>
    </source>
</reference>
<dbReference type="RefSeq" id="WP_149837686.1">
    <property type="nucleotide sequence ID" value="NZ_VUOC01000002.1"/>
</dbReference>
<dbReference type="Proteomes" id="UP000324611">
    <property type="component" value="Unassembled WGS sequence"/>
</dbReference>
<proteinExistence type="predicted"/>
<evidence type="ECO:0000313" key="2">
    <source>
        <dbReference type="Proteomes" id="UP000324611"/>
    </source>
</evidence>
<name>A0A5B2VVU2_9BACT</name>
<comment type="caution">
    <text evidence="1">The sequence shown here is derived from an EMBL/GenBank/DDBJ whole genome shotgun (WGS) entry which is preliminary data.</text>
</comment>
<sequence length="137" mass="15709">MIKTLDLRPHSLVKDKRTAQVLTLQQARLNIAYENRSPIPPVDGEWTDVDPAPITEEWLKRLGFSPDVMPTSVDDSGSLSDGDDYWISANEKLVIRFQEGKAHLWWRWSATALHELQRLHLNVTGEELELKDLNHGK</sequence>
<keyword evidence="2" id="KW-1185">Reference proteome</keyword>
<dbReference type="AlphaFoldDB" id="A0A5B2VVU2"/>
<accession>A0A5B2VVU2</accession>
<organism evidence="1 2">
    <name type="scientific">Chitinophaga agrisoli</name>
    <dbReference type="NCBI Taxonomy" id="2607653"/>
    <lineage>
        <taxon>Bacteria</taxon>
        <taxon>Pseudomonadati</taxon>
        <taxon>Bacteroidota</taxon>
        <taxon>Chitinophagia</taxon>
        <taxon>Chitinophagales</taxon>
        <taxon>Chitinophagaceae</taxon>
        <taxon>Chitinophaga</taxon>
    </lineage>
</organism>
<protein>
    <submittedName>
        <fullName evidence="1">Uncharacterized protein</fullName>
    </submittedName>
</protein>